<dbReference type="PROSITE" id="PS50975">
    <property type="entry name" value="ATP_GRASP"/>
    <property type="match status" value="1"/>
</dbReference>
<dbReference type="PANTHER" id="PTHR21621:SF0">
    <property type="entry name" value="BETA-CITRYLGLUTAMATE SYNTHASE B-RELATED"/>
    <property type="match status" value="1"/>
</dbReference>
<evidence type="ECO:0000313" key="13">
    <source>
        <dbReference type="EMBL" id="KPL86523.1"/>
    </source>
</evidence>
<dbReference type="Pfam" id="PF22626">
    <property type="entry name" value="LysX_preATP_grasp"/>
    <property type="match status" value="1"/>
</dbReference>
<evidence type="ECO:0000313" key="14">
    <source>
        <dbReference type="Proteomes" id="UP000037784"/>
    </source>
</evidence>
<comment type="similarity">
    <text evidence="2">Belongs to the RimK family. LysX subfamily.</text>
</comment>
<keyword evidence="7 10" id="KW-0067">ATP-binding</keyword>
<dbReference type="GO" id="GO:0005737">
    <property type="term" value="C:cytoplasm"/>
    <property type="evidence" value="ECO:0007669"/>
    <property type="project" value="TreeGrafter"/>
</dbReference>
<keyword evidence="3 12" id="KW-0436">Ligase</keyword>
<keyword evidence="5" id="KW-0479">Metal-binding</keyword>
<dbReference type="InterPro" id="IPR013651">
    <property type="entry name" value="ATP-grasp_RimK-type"/>
</dbReference>
<evidence type="ECO:0000256" key="6">
    <source>
        <dbReference type="ARBA" id="ARBA00022741"/>
    </source>
</evidence>
<dbReference type="InParanoid" id="A0A0M8K8L0"/>
<dbReference type="FunFam" id="3.30.1490.20:FF:000025">
    <property type="entry name" value="Alpha-aminoadipate--LysW ligase LysX protein"/>
    <property type="match status" value="1"/>
</dbReference>
<evidence type="ECO:0000259" key="11">
    <source>
        <dbReference type="PROSITE" id="PS50975"/>
    </source>
</evidence>
<sequence>MNHFAHPHIGILVGRMRVEEKLLVQEIERRGLTYELIYDNELILDTARADEWRRFDVILERCVSHSRALTALAFFEAIGVPTVNTHAVAEICGDKIRTSLALDRAGVPQPRWRVAFTPESALRAIEEMGYPVVLKPATGSWGRLMARVNDRYTAEAILEHKSTLGGVQHSIFYIQEYVEKPGRDIRAFVVGDETICAIERRSDHWITNTARGGSAGNFPVTPELHELCVRAARAVGGGVVAIDVFESARGLLVNEVNYTMEFRNSIAPTGVNIPARMIDYVVQVARRQTEPLGVSA</sequence>
<feature type="domain" description="ATP-grasp" evidence="11">
    <location>
        <begin position="99"/>
        <end position="282"/>
    </location>
</feature>
<evidence type="ECO:0000313" key="15">
    <source>
        <dbReference type="Proteomes" id="UP000050502"/>
    </source>
</evidence>
<evidence type="ECO:0000256" key="4">
    <source>
        <dbReference type="ARBA" id="ARBA00022605"/>
    </source>
</evidence>
<dbReference type="InterPro" id="IPR011761">
    <property type="entry name" value="ATP-grasp"/>
</dbReference>
<keyword evidence="8" id="KW-0460">Magnesium</keyword>
<evidence type="ECO:0000256" key="1">
    <source>
        <dbReference type="ARBA" id="ARBA00001946"/>
    </source>
</evidence>
<comment type="cofactor">
    <cofactor evidence="1">
        <name>Mg(2+)</name>
        <dbReference type="ChEBI" id="CHEBI:18420"/>
    </cofactor>
</comment>
<evidence type="ECO:0000256" key="10">
    <source>
        <dbReference type="PROSITE-ProRule" id="PRU00409"/>
    </source>
</evidence>
<dbReference type="SUPFAM" id="SSF52440">
    <property type="entry name" value="PreATP-grasp domain"/>
    <property type="match status" value="1"/>
</dbReference>
<dbReference type="GO" id="GO:0009085">
    <property type="term" value="P:lysine biosynthetic process"/>
    <property type="evidence" value="ECO:0007669"/>
    <property type="project" value="InterPro"/>
</dbReference>
<dbReference type="InterPro" id="IPR004666">
    <property type="entry name" value="Rp_bS6_RimK/Lys_biosynth_LsyX"/>
</dbReference>
<comment type="pathway">
    <text evidence="9">Amino-acid biosynthesis.</text>
</comment>
<reference evidence="12 14" key="1">
    <citation type="journal article" date="2015" name="Genome Announc.">
        <title>Draft Genome Sequence of a Heterotrophic Facultative Anaerobic Thermophilic Bacterium, Ardenticatena maritima Strain 110ST.</title>
        <authorList>
            <person name="Kawaichi S."/>
            <person name="Yoshida T."/>
            <person name="Sako Y."/>
            <person name="Nakamura R."/>
        </authorList>
    </citation>
    <scope>NUCLEOTIDE SEQUENCE [LARGE SCALE GENOMIC DNA]</scope>
    <source>
        <strain evidence="12 14">110S</strain>
    </source>
</reference>
<dbReference type="InterPro" id="IPR016185">
    <property type="entry name" value="PreATP-grasp_dom_sf"/>
</dbReference>
<keyword evidence="4" id="KW-0028">Amino-acid biosynthesis</keyword>
<proteinExistence type="inferred from homology"/>
<reference evidence="13 15" key="2">
    <citation type="submission" date="2015-07" db="EMBL/GenBank/DDBJ databases">
        <title>Whole genome sequence of Ardenticatena maritima DSM 23922.</title>
        <authorList>
            <person name="Hemp J."/>
            <person name="Ward L.M."/>
            <person name="Pace L.A."/>
            <person name="Fischer W.W."/>
        </authorList>
    </citation>
    <scope>NUCLEOTIDE SEQUENCE [LARGE SCALE GENOMIC DNA]</scope>
    <source>
        <strain evidence="13 15">110S</strain>
    </source>
</reference>
<dbReference type="InterPro" id="IPR054562">
    <property type="entry name" value="LysX/ArgX_preATP_grasp"/>
</dbReference>
<comment type="caution">
    <text evidence="12">The sequence shown here is derived from an EMBL/GenBank/DDBJ whole genome shotgun (WGS) entry which is preliminary data.</text>
</comment>
<dbReference type="GO" id="GO:0009432">
    <property type="term" value="P:SOS response"/>
    <property type="evidence" value="ECO:0007669"/>
    <property type="project" value="TreeGrafter"/>
</dbReference>
<dbReference type="NCBIfam" id="TIGR00768">
    <property type="entry name" value="rimK_fam"/>
    <property type="match status" value="1"/>
</dbReference>
<evidence type="ECO:0000313" key="12">
    <source>
        <dbReference type="EMBL" id="GAP64033.1"/>
    </source>
</evidence>
<dbReference type="Gene3D" id="3.30.1490.20">
    <property type="entry name" value="ATP-grasp fold, A domain"/>
    <property type="match status" value="1"/>
</dbReference>
<dbReference type="Gene3D" id="3.40.50.20">
    <property type="match status" value="1"/>
</dbReference>
<dbReference type="Proteomes" id="UP000037784">
    <property type="component" value="Unassembled WGS sequence"/>
</dbReference>
<dbReference type="SUPFAM" id="SSF56059">
    <property type="entry name" value="Glutathione synthetase ATP-binding domain-like"/>
    <property type="match status" value="1"/>
</dbReference>
<organism evidence="12 14">
    <name type="scientific">Ardenticatena maritima</name>
    <dbReference type="NCBI Taxonomy" id="872965"/>
    <lineage>
        <taxon>Bacteria</taxon>
        <taxon>Bacillati</taxon>
        <taxon>Chloroflexota</taxon>
        <taxon>Ardenticatenia</taxon>
        <taxon>Ardenticatenales</taxon>
        <taxon>Ardenticatenaceae</taxon>
        <taxon>Ardenticatena</taxon>
    </lineage>
</organism>
<dbReference type="Proteomes" id="UP000050502">
    <property type="component" value="Unassembled WGS sequence"/>
</dbReference>
<protein>
    <submittedName>
        <fullName evidence="12">Alpha-aminoadipate--LysW ligase LysX</fullName>
    </submittedName>
    <submittedName>
        <fullName evidence="13">Lysine biosynthesis protein LysX</fullName>
    </submittedName>
</protein>
<dbReference type="STRING" id="872965.SE16_14720"/>
<evidence type="ECO:0000256" key="2">
    <source>
        <dbReference type="ARBA" id="ARBA00006239"/>
    </source>
</evidence>
<dbReference type="InterPro" id="IPR011870">
    <property type="entry name" value="LysX_arch"/>
</dbReference>
<evidence type="ECO:0000256" key="7">
    <source>
        <dbReference type="ARBA" id="ARBA00022840"/>
    </source>
</evidence>
<name>A0A0M8K8L0_9CHLR</name>
<dbReference type="Gene3D" id="3.30.470.20">
    <property type="entry name" value="ATP-grasp fold, B domain"/>
    <property type="match status" value="1"/>
</dbReference>
<evidence type="ECO:0000256" key="9">
    <source>
        <dbReference type="ARBA" id="ARBA00029440"/>
    </source>
</evidence>
<dbReference type="EMBL" id="LGKN01000009">
    <property type="protein sequence ID" value="KPL86523.1"/>
    <property type="molecule type" value="Genomic_DNA"/>
</dbReference>
<dbReference type="GO" id="GO:0005524">
    <property type="term" value="F:ATP binding"/>
    <property type="evidence" value="ECO:0007669"/>
    <property type="project" value="UniProtKB-UniRule"/>
</dbReference>
<evidence type="ECO:0000256" key="5">
    <source>
        <dbReference type="ARBA" id="ARBA00022723"/>
    </source>
</evidence>
<dbReference type="PANTHER" id="PTHR21621">
    <property type="entry name" value="RIBOSOMAL PROTEIN S6 MODIFICATION PROTEIN"/>
    <property type="match status" value="1"/>
</dbReference>
<dbReference type="FunFam" id="3.30.470.20:FF:000058">
    <property type="entry name" value="Alpha-aminoadipate--LysW ligase LysX protein"/>
    <property type="match status" value="1"/>
</dbReference>
<dbReference type="PATRIC" id="fig|872965.6.peg.2595"/>
<dbReference type="RefSeq" id="WP_054493788.1">
    <property type="nucleotide sequence ID" value="NZ_BBZA01000224.1"/>
</dbReference>
<evidence type="ECO:0000256" key="8">
    <source>
        <dbReference type="ARBA" id="ARBA00022842"/>
    </source>
</evidence>
<keyword evidence="14" id="KW-1185">Reference proteome</keyword>
<dbReference type="GO" id="GO:0046872">
    <property type="term" value="F:metal ion binding"/>
    <property type="evidence" value="ECO:0007669"/>
    <property type="project" value="UniProtKB-KW"/>
</dbReference>
<dbReference type="GO" id="GO:0018169">
    <property type="term" value="F:ribosomal S6-glutamic acid ligase activity"/>
    <property type="evidence" value="ECO:0007669"/>
    <property type="project" value="TreeGrafter"/>
</dbReference>
<dbReference type="Pfam" id="PF08443">
    <property type="entry name" value="RimK"/>
    <property type="match status" value="1"/>
</dbReference>
<dbReference type="NCBIfam" id="TIGR02144">
    <property type="entry name" value="LysX_arch"/>
    <property type="match status" value="1"/>
</dbReference>
<dbReference type="AlphaFoldDB" id="A0A0M8K8L0"/>
<gene>
    <name evidence="12" type="primary">lysX</name>
    <name evidence="12" type="ORF">ARMA_2456</name>
    <name evidence="13" type="ORF">SE16_14720</name>
</gene>
<keyword evidence="6 10" id="KW-0547">Nucleotide-binding</keyword>
<evidence type="ECO:0000256" key="3">
    <source>
        <dbReference type="ARBA" id="ARBA00022598"/>
    </source>
</evidence>
<dbReference type="OrthoDB" id="9786585at2"/>
<accession>A0A0M8K8L0</accession>
<reference evidence="14" key="3">
    <citation type="submission" date="2015-08" db="EMBL/GenBank/DDBJ databases">
        <title>Draft Genome Sequence of a Heterotrophic Facultative Anaerobic Bacterium Ardenticatena maritima Strain 110S.</title>
        <authorList>
            <person name="Kawaichi S."/>
            <person name="Yoshida T."/>
            <person name="Sako Y."/>
            <person name="Nakamura R."/>
        </authorList>
    </citation>
    <scope>NUCLEOTIDE SEQUENCE [LARGE SCALE GENOMIC DNA]</scope>
    <source>
        <strain evidence="14">110S</strain>
    </source>
</reference>
<dbReference type="InterPro" id="IPR013815">
    <property type="entry name" value="ATP_grasp_subdomain_1"/>
</dbReference>
<dbReference type="EMBL" id="BBZA01000224">
    <property type="protein sequence ID" value="GAP64033.1"/>
    <property type="molecule type" value="Genomic_DNA"/>
</dbReference>